<protein>
    <recommendedName>
        <fullName evidence="7">RWP-RK domain-containing protein</fullName>
    </recommendedName>
</protein>
<comment type="caution">
    <text evidence="8">The sequence shown here is derived from an EMBL/GenBank/DDBJ whole genome shotgun (WGS) entry which is preliminary data.</text>
</comment>
<dbReference type="GO" id="GO:0003700">
    <property type="term" value="F:DNA-binding transcription factor activity"/>
    <property type="evidence" value="ECO:0007669"/>
    <property type="project" value="InterPro"/>
</dbReference>
<reference evidence="8" key="1">
    <citation type="submission" date="2023-10" db="EMBL/GenBank/DDBJ databases">
        <title>Chromosome-level genome of the transformable northern wattle, Acacia crassicarpa.</title>
        <authorList>
            <person name="Massaro I."/>
            <person name="Sinha N.R."/>
            <person name="Poethig S."/>
            <person name="Leichty A.R."/>
        </authorList>
    </citation>
    <scope>NUCLEOTIDE SEQUENCE</scope>
    <source>
        <strain evidence="8">Acra3RX</strain>
        <tissue evidence="8">Leaf</tissue>
    </source>
</reference>
<dbReference type="EMBL" id="JAWXYG010000003">
    <property type="protein sequence ID" value="KAK4277311.1"/>
    <property type="molecule type" value="Genomic_DNA"/>
</dbReference>
<dbReference type="AlphaFoldDB" id="A0AAE1JVK3"/>
<dbReference type="PROSITE" id="PS51519">
    <property type="entry name" value="RWP_RK"/>
    <property type="match status" value="1"/>
</dbReference>
<feature type="domain" description="RWP-RK" evidence="7">
    <location>
        <begin position="274"/>
        <end position="354"/>
    </location>
</feature>
<sequence>MGDPWSIVPYNDYLYDFPFPDDFVYFQNDPIPPADPQPCNEHKPSLFPQQPSDPIFQRYVPDLCQEIQDTPMGDLPHRDCNFEAGHQVIQDTPMCHIPHQECNFEAGPSHVHGQGHIPSQEIVYRQQDFPDVAQLPNSPQNPLPFLCSCCQILREIIHTNGIQLAKLEIHGRVGEICHGILRQNINAGSTGGHQSHLLDFSKISMEEIKNYIRQYCAEKSAAGYYTLLDPLSAYYEALCIGMEWNEELNDDFLDTDNYSGVAFDEADDPDRTSRASLSAQRERAGKMKLSDFSDVFHLPIEEAARLVNLCPTVVKKICRKEGLPRWPHRKLKSIMKKVDILRGILNSPGQEAVARARAVAELERLHREIIQHCGGLMPTSLNFNA</sequence>
<dbReference type="PANTHER" id="PTHR46373">
    <property type="entry name" value="PROTEIN RKD4"/>
    <property type="match status" value="1"/>
</dbReference>
<comment type="function">
    <text evidence="1">Putative transcription factor.</text>
</comment>
<evidence type="ECO:0000256" key="6">
    <source>
        <dbReference type="ARBA" id="ARBA00023242"/>
    </source>
</evidence>
<keyword evidence="3" id="KW-0175">Coiled coil</keyword>
<evidence type="ECO:0000256" key="2">
    <source>
        <dbReference type="ARBA" id="ARBA00023015"/>
    </source>
</evidence>
<keyword evidence="6" id="KW-0539">Nucleus</keyword>
<dbReference type="PANTHER" id="PTHR46373:SF5">
    <property type="entry name" value="RWP-RK DOMAIN PROTEIN"/>
    <property type="match status" value="1"/>
</dbReference>
<evidence type="ECO:0000259" key="7">
    <source>
        <dbReference type="PROSITE" id="PS51519"/>
    </source>
</evidence>
<dbReference type="InterPro" id="IPR044607">
    <property type="entry name" value="RKD-like"/>
</dbReference>
<keyword evidence="2" id="KW-0805">Transcription regulation</keyword>
<keyword evidence="4" id="KW-0238">DNA-binding</keyword>
<evidence type="ECO:0000313" key="8">
    <source>
        <dbReference type="EMBL" id="KAK4277311.1"/>
    </source>
</evidence>
<evidence type="ECO:0000256" key="1">
    <source>
        <dbReference type="ARBA" id="ARBA00004049"/>
    </source>
</evidence>
<evidence type="ECO:0000313" key="9">
    <source>
        <dbReference type="Proteomes" id="UP001293593"/>
    </source>
</evidence>
<evidence type="ECO:0000256" key="3">
    <source>
        <dbReference type="ARBA" id="ARBA00023054"/>
    </source>
</evidence>
<keyword evidence="9" id="KW-1185">Reference proteome</keyword>
<evidence type="ECO:0000256" key="5">
    <source>
        <dbReference type="ARBA" id="ARBA00023163"/>
    </source>
</evidence>
<dbReference type="Proteomes" id="UP001293593">
    <property type="component" value="Unassembled WGS sequence"/>
</dbReference>
<evidence type="ECO:0000256" key="4">
    <source>
        <dbReference type="ARBA" id="ARBA00023125"/>
    </source>
</evidence>
<dbReference type="InterPro" id="IPR003035">
    <property type="entry name" value="RWP-RK_dom"/>
</dbReference>
<organism evidence="8 9">
    <name type="scientific">Acacia crassicarpa</name>
    <name type="common">northern wattle</name>
    <dbReference type="NCBI Taxonomy" id="499986"/>
    <lineage>
        <taxon>Eukaryota</taxon>
        <taxon>Viridiplantae</taxon>
        <taxon>Streptophyta</taxon>
        <taxon>Embryophyta</taxon>
        <taxon>Tracheophyta</taxon>
        <taxon>Spermatophyta</taxon>
        <taxon>Magnoliopsida</taxon>
        <taxon>eudicotyledons</taxon>
        <taxon>Gunneridae</taxon>
        <taxon>Pentapetalae</taxon>
        <taxon>rosids</taxon>
        <taxon>fabids</taxon>
        <taxon>Fabales</taxon>
        <taxon>Fabaceae</taxon>
        <taxon>Caesalpinioideae</taxon>
        <taxon>mimosoid clade</taxon>
        <taxon>Acacieae</taxon>
        <taxon>Acacia</taxon>
    </lineage>
</organism>
<keyword evidence="5" id="KW-0804">Transcription</keyword>
<dbReference type="GO" id="GO:0003677">
    <property type="term" value="F:DNA binding"/>
    <property type="evidence" value="ECO:0007669"/>
    <property type="project" value="UniProtKB-KW"/>
</dbReference>
<gene>
    <name evidence="8" type="ORF">QN277_015327</name>
</gene>
<proteinExistence type="predicted"/>
<dbReference type="Pfam" id="PF02042">
    <property type="entry name" value="RWP-RK"/>
    <property type="match status" value="1"/>
</dbReference>
<accession>A0AAE1JVK3</accession>
<name>A0AAE1JVK3_9FABA</name>